<name>A0A0D2CBJ9_9EURO</name>
<evidence type="ECO:0000259" key="7">
    <source>
        <dbReference type="PROSITE" id="PS51999"/>
    </source>
</evidence>
<feature type="region of interest" description="Disordered" evidence="6">
    <location>
        <begin position="150"/>
        <end position="193"/>
    </location>
</feature>
<evidence type="ECO:0000256" key="2">
    <source>
        <dbReference type="ARBA" id="ARBA00022771"/>
    </source>
</evidence>
<keyword evidence="2 4" id="KW-0863">Zinc-finger</keyword>
<keyword evidence="3" id="KW-0862">Zinc</keyword>
<sequence length="337" mass="37270">MASSYTTRNGRTSKRGLFLGGVWQCDCEPRLPADKFQVKNGGKNHGRWFYTCQKPQHKRCKFFLWTDDAKVREEAAVLSNSRSEPPAQPQTPRKPRAAEIPPTPDTKTSKFGSDRAGRVQEKYQGKSEADSSFDWSSSNDEALLEAELQTSKEQVPFETPKKAARTLSTTSPGKRVFRQSAEQDNDADDTWPLSDDVFATPSTSTKSGVAGLLSPGDTPARDRSQFVVPDSAPSALAVEVLAVLSKVPLSSEVKKELIDLLNRHDLRTQGIIKGRDITRLAVQSKEKKIAELQARIGALEAERETNRAVISHMKHDIATSPKVSRSARKIPGRRSEV</sequence>
<dbReference type="VEuPathDB" id="FungiDB:PV08_01478"/>
<keyword evidence="9" id="KW-1185">Reference proteome</keyword>
<proteinExistence type="predicted"/>
<feature type="region of interest" description="Disordered" evidence="6">
    <location>
        <begin position="76"/>
        <end position="136"/>
    </location>
</feature>
<dbReference type="Proteomes" id="UP000053328">
    <property type="component" value="Unassembled WGS sequence"/>
</dbReference>
<evidence type="ECO:0000256" key="4">
    <source>
        <dbReference type="PROSITE-ProRule" id="PRU01343"/>
    </source>
</evidence>
<feature type="coiled-coil region" evidence="5">
    <location>
        <begin position="275"/>
        <end position="309"/>
    </location>
</feature>
<dbReference type="OrthoDB" id="430051at2759"/>
<evidence type="ECO:0000256" key="6">
    <source>
        <dbReference type="SAM" id="MobiDB-lite"/>
    </source>
</evidence>
<dbReference type="STRING" id="91928.A0A0D2CBJ9"/>
<keyword evidence="5" id="KW-0175">Coiled coil</keyword>
<feature type="compositionally biased region" description="Basic and acidic residues" evidence="6">
    <location>
        <begin position="112"/>
        <end position="129"/>
    </location>
</feature>
<organism evidence="8 9">
    <name type="scientific">Exophiala spinifera</name>
    <dbReference type="NCBI Taxonomy" id="91928"/>
    <lineage>
        <taxon>Eukaryota</taxon>
        <taxon>Fungi</taxon>
        <taxon>Dikarya</taxon>
        <taxon>Ascomycota</taxon>
        <taxon>Pezizomycotina</taxon>
        <taxon>Eurotiomycetes</taxon>
        <taxon>Chaetothyriomycetidae</taxon>
        <taxon>Chaetothyriales</taxon>
        <taxon>Herpotrichiellaceae</taxon>
        <taxon>Exophiala</taxon>
    </lineage>
</organism>
<dbReference type="PROSITE" id="PS51999">
    <property type="entry name" value="ZF_GRF"/>
    <property type="match status" value="1"/>
</dbReference>
<dbReference type="HOGENOM" id="CLU_037645_1_0_1"/>
<feature type="domain" description="GRF-type" evidence="7">
    <location>
        <begin position="25"/>
        <end position="69"/>
    </location>
</feature>
<accession>A0A0D2CBJ9</accession>
<reference evidence="8 9" key="1">
    <citation type="submission" date="2015-01" db="EMBL/GenBank/DDBJ databases">
        <title>The Genome Sequence of Exophiala spinifera CBS89968.</title>
        <authorList>
            <consortium name="The Broad Institute Genomics Platform"/>
            <person name="Cuomo C."/>
            <person name="de Hoog S."/>
            <person name="Gorbushina A."/>
            <person name="Stielow B."/>
            <person name="Teixiera M."/>
            <person name="Abouelleil A."/>
            <person name="Chapman S.B."/>
            <person name="Priest M."/>
            <person name="Young S.K."/>
            <person name="Wortman J."/>
            <person name="Nusbaum C."/>
            <person name="Birren B."/>
        </authorList>
    </citation>
    <scope>NUCLEOTIDE SEQUENCE [LARGE SCALE GENOMIC DNA]</scope>
    <source>
        <strain evidence="8 9">CBS 89968</strain>
    </source>
</reference>
<dbReference type="Pfam" id="PF06839">
    <property type="entry name" value="Zn_ribbon_GRF"/>
    <property type="match status" value="1"/>
</dbReference>
<evidence type="ECO:0000256" key="3">
    <source>
        <dbReference type="ARBA" id="ARBA00022833"/>
    </source>
</evidence>
<dbReference type="EMBL" id="KN847492">
    <property type="protein sequence ID" value="KIW20899.1"/>
    <property type="molecule type" value="Genomic_DNA"/>
</dbReference>
<dbReference type="RefSeq" id="XP_016241115.1">
    <property type="nucleotide sequence ID" value="XM_016375839.1"/>
</dbReference>
<dbReference type="InterPro" id="IPR010666">
    <property type="entry name" value="Znf_GRF"/>
</dbReference>
<protein>
    <recommendedName>
        <fullName evidence="7">GRF-type domain-containing protein</fullName>
    </recommendedName>
</protein>
<evidence type="ECO:0000313" key="8">
    <source>
        <dbReference type="EMBL" id="KIW20899.1"/>
    </source>
</evidence>
<evidence type="ECO:0000256" key="5">
    <source>
        <dbReference type="SAM" id="Coils"/>
    </source>
</evidence>
<feature type="compositionally biased region" description="Basic residues" evidence="6">
    <location>
        <begin position="325"/>
        <end position="337"/>
    </location>
</feature>
<dbReference type="AlphaFoldDB" id="A0A0D2CBJ9"/>
<keyword evidence="1" id="KW-0479">Metal-binding</keyword>
<evidence type="ECO:0000256" key="1">
    <source>
        <dbReference type="ARBA" id="ARBA00022723"/>
    </source>
</evidence>
<feature type="region of interest" description="Disordered" evidence="6">
    <location>
        <begin position="318"/>
        <end position="337"/>
    </location>
</feature>
<evidence type="ECO:0000313" key="9">
    <source>
        <dbReference type="Proteomes" id="UP000053328"/>
    </source>
</evidence>
<dbReference type="GeneID" id="27328561"/>
<dbReference type="GO" id="GO:0008270">
    <property type="term" value="F:zinc ion binding"/>
    <property type="evidence" value="ECO:0007669"/>
    <property type="project" value="UniProtKB-KW"/>
</dbReference>
<gene>
    <name evidence="8" type="ORF">PV08_01478</name>
</gene>